<comment type="caution">
    <text evidence="2">The sequence shown here is derived from an EMBL/GenBank/DDBJ whole genome shotgun (WGS) entry which is preliminary data.</text>
</comment>
<evidence type="ECO:0000256" key="1">
    <source>
        <dbReference type="SAM" id="MobiDB-lite"/>
    </source>
</evidence>
<sequence length="329" mass="36690">MGCGSTKPTTTSVQPEEQKSPNELVTEQNQQGLASTSQRSATHSVESSVHSRRSWKNSKEPSIRSGTPVEVTENPLPEQNNISPAKDDAEPTPSRPPSQQSIKSDSSSKSGESSHSKSKTSKSIGRKPSAPAVELDGNAARKNAESPLSFLDATYEKSKIRSSTRNSFVTPLPHIDRDQAGSMSKSGAPEDGKPSLESHGHAFRCRYCRHCRQLNSGRIRSKLKWIIENPTVDKFVIEMDNYDIDAVTTNVITENGHFPGCYDYRPYLTIDELNHTNNFQNDGDYDKLPFITRKTSHITPAHTPFPEYDYLQRHDQRPNKPYDLSLFAD</sequence>
<dbReference type="Proteomes" id="UP000663824">
    <property type="component" value="Unassembled WGS sequence"/>
</dbReference>
<proteinExistence type="predicted"/>
<organism evidence="2 3">
    <name type="scientific">Rotaria magnacalcarata</name>
    <dbReference type="NCBI Taxonomy" id="392030"/>
    <lineage>
        <taxon>Eukaryota</taxon>
        <taxon>Metazoa</taxon>
        <taxon>Spiralia</taxon>
        <taxon>Gnathifera</taxon>
        <taxon>Rotifera</taxon>
        <taxon>Eurotatoria</taxon>
        <taxon>Bdelloidea</taxon>
        <taxon>Philodinida</taxon>
        <taxon>Philodinidae</taxon>
        <taxon>Rotaria</taxon>
    </lineage>
</organism>
<dbReference type="AlphaFoldDB" id="A0A816QQY2"/>
<feature type="region of interest" description="Disordered" evidence="1">
    <location>
        <begin position="161"/>
        <end position="195"/>
    </location>
</feature>
<protein>
    <submittedName>
        <fullName evidence="2">Uncharacterized protein</fullName>
    </submittedName>
</protein>
<accession>A0A816QQY2</accession>
<feature type="region of interest" description="Disordered" evidence="1">
    <location>
        <begin position="1"/>
        <end position="140"/>
    </location>
</feature>
<evidence type="ECO:0000313" key="3">
    <source>
        <dbReference type="Proteomes" id="UP000663824"/>
    </source>
</evidence>
<gene>
    <name evidence="2" type="ORF">MBJ925_LOCUS15374</name>
</gene>
<feature type="compositionally biased region" description="Polar residues" evidence="1">
    <location>
        <begin position="1"/>
        <end position="42"/>
    </location>
</feature>
<reference evidence="2" key="1">
    <citation type="submission" date="2021-02" db="EMBL/GenBank/DDBJ databases">
        <authorList>
            <person name="Nowell W R."/>
        </authorList>
    </citation>
    <scope>NUCLEOTIDE SEQUENCE</scope>
</reference>
<feature type="compositionally biased region" description="Low complexity" evidence="1">
    <location>
        <begin position="98"/>
        <end position="113"/>
    </location>
</feature>
<evidence type="ECO:0000313" key="2">
    <source>
        <dbReference type="EMBL" id="CAF2063475.1"/>
    </source>
</evidence>
<name>A0A816QQY2_9BILA</name>
<dbReference type="EMBL" id="CAJNRE010007212">
    <property type="protein sequence ID" value="CAF2063475.1"/>
    <property type="molecule type" value="Genomic_DNA"/>
</dbReference>